<dbReference type="InterPro" id="IPR029063">
    <property type="entry name" value="SAM-dependent_MTases_sf"/>
</dbReference>
<dbReference type="Pfam" id="PF13649">
    <property type="entry name" value="Methyltransf_25"/>
    <property type="match status" value="1"/>
</dbReference>
<dbReference type="Gene3D" id="2.20.25.110">
    <property type="entry name" value="S-adenosyl-L-methionine-dependent methyltransferases"/>
    <property type="match status" value="1"/>
</dbReference>
<proteinExistence type="predicted"/>
<feature type="domain" description="Methyltransferase" evidence="1">
    <location>
        <begin position="47"/>
        <end position="137"/>
    </location>
</feature>
<dbReference type="GO" id="GO:0032259">
    <property type="term" value="P:methylation"/>
    <property type="evidence" value="ECO:0007669"/>
    <property type="project" value="UniProtKB-KW"/>
</dbReference>
<evidence type="ECO:0000313" key="3">
    <source>
        <dbReference type="Proteomes" id="UP001348817"/>
    </source>
</evidence>
<reference evidence="2 3" key="1">
    <citation type="submission" date="2021-12" db="EMBL/GenBank/DDBJ databases">
        <title>Genome sequencing of bacteria with rrn-lacking chromosome and rrn-plasmid.</title>
        <authorList>
            <person name="Anda M."/>
            <person name="Iwasaki W."/>
        </authorList>
    </citation>
    <scope>NUCLEOTIDE SEQUENCE [LARGE SCALE GENOMIC DNA]</scope>
    <source>
        <strain evidence="2 3">DSM 100852</strain>
    </source>
</reference>
<dbReference type="RefSeq" id="WP_338392732.1">
    <property type="nucleotide sequence ID" value="NZ_AP025314.1"/>
</dbReference>
<accession>A0AAU9CGE3</accession>
<dbReference type="CDD" id="cd02440">
    <property type="entry name" value="AdoMet_MTases"/>
    <property type="match status" value="1"/>
</dbReference>
<name>A0AAU9CGE3_9BACT</name>
<protein>
    <submittedName>
        <fullName evidence="2">SAM-dependent methyltransferase</fullName>
    </submittedName>
</protein>
<dbReference type="GO" id="GO:0008168">
    <property type="term" value="F:methyltransferase activity"/>
    <property type="evidence" value="ECO:0007669"/>
    <property type="project" value="UniProtKB-KW"/>
</dbReference>
<sequence>MKVKEHYDNHLADFYSWMIGDFEKGKNSFKDFCLSNDIRPDKTGLAIDLGAGSGIQSIALGEIGYKVKAVDFNSKLLSELKDRNEGLPIESVRDDIRNIKTIADSPVDLIVCCGDTISHLPTFEQLDKLLSDCYDLLGESCRLILSFRDYSSALSDTQRFIPVKSDDEKILTCVIDYFDRKVRVTDLLHERIDGEWIQKVSSYDKLRLETDDVIERAEKVGFTVSKSESVSRMVYLILVK</sequence>
<keyword evidence="2" id="KW-0808">Transferase</keyword>
<keyword evidence="3" id="KW-1185">Reference proteome</keyword>
<evidence type="ECO:0000313" key="2">
    <source>
        <dbReference type="EMBL" id="BDD11226.1"/>
    </source>
</evidence>
<dbReference type="AlphaFoldDB" id="A0AAU9CGE3"/>
<gene>
    <name evidence="2" type="ORF">FUAX_36580</name>
</gene>
<dbReference type="EMBL" id="AP025314">
    <property type="protein sequence ID" value="BDD11226.1"/>
    <property type="molecule type" value="Genomic_DNA"/>
</dbReference>
<dbReference type="Gene3D" id="3.40.50.150">
    <property type="entry name" value="Vaccinia Virus protein VP39"/>
    <property type="match status" value="1"/>
</dbReference>
<dbReference type="Proteomes" id="UP001348817">
    <property type="component" value="Chromosome"/>
</dbReference>
<evidence type="ECO:0000259" key="1">
    <source>
        <dbReference type="Pfam" id="PF13649"/>
    </source>
</evidence>
<dbReference type="InterPro" id="IPR041698">
    <property type="entry name" value="Methyltransf_25"/>
</dbReference>
<dbReference type="SUPFAM" id="SSF53335">
    <property type="entry name" value="S-adenosyl-L-methionine-dependent methyltransferases"/>
    <property type="match status" value="1"/>
</dbReference>
<dbReference type="KEGG" id="fax:FUAX_36580"/>
<keyword evidence="2" id="KW-0489">Methyltransferase</keyword>
<organism evidence="2 3">
    <name type="scientific">Fulvitalea axinellae</name>
    <dbReference type="NCBI Taxonomy" id="1182444"/>
    <lineage>
        <taxon>Bacteria</taxon>
        <taxon>Pseudomonadati</taxon>
        <taxon>Bacteroidota</taxon>
        <taxon>Cytophagia</taxon>
        <taxon>Cytophagales</taxon>
        <taxon>Persicobacteraceae</taxon>
        <taxon>Fulvitalea</taxon>
    </lineage>
</organism>